<dbReference type="InterPro" id="IPR016035">
    <property type="entry name" value="Acyl_Trfase/lysoPLipase"/>
</dbReference>
<dbReference type="InterPro" id="IPR002641">
    <property type="entry name" value="PNPLA_dom"/>
</dbReference>
<organism evidence="3">
    <name type="scientific">viral metagenome</name>
    <dbReference type="NCBI Taxonomy" id="1070528"/>
    <lineage>
        <taxon>unclassified sequences</taxon>
        <taxon>metagenomes</taxon>
        <taxon>organismal metagenomes</taxon>
    </lineage>
</organism>
<dbReference type="GO" id="GO:0005737">
    <property type="term" value="C:cytoplasm"/>
    <property type="evidence" value="ECO:0007669"/>
    <property type="project" value="TreeGrafter"/>
</dbReference>
<dbReference type="SUPFAM" id="SSF52151">
    <property type="entry name" value="FabD/lysophospholipase-like"/>
    <property type="match status" value="1"/>
</dbReference>
<name>A0A6C0KF43_9ZZZZ</name>
<dbReference type="PANTHER" id="PTHR12406:SF7">
    <property type="entry name" value="PATATIN-LIKE PHOSPHOLIPASE DOMAIN-CONTAINING PROTEIN 4"/>
    <property type="match status" value="1"/>
</dbReference>
<dbReference type="GO" id="GO:0004806">
    <property type="term" value="F:triacylglycerol lipase activity"/>
    <property type="evidence" value="ECO:0007669"/>
    <property type="project" value="TreeGrafter"/>
</dbReference>
<dbReference type="GO" id="GO:0055088">
    <property type="term" value="P:lipid homeostasis"/>
    <property type="evidence" value="ECO:0007669"/>
    <property type="project" value="TreeGrafter"/>
</dbReference>
<proteinExistence type="predicted"/>
<dbReference type="GO" id="GO:0005811">
    <property type="term" value="C:lipid droplet"/>
    <property type="evidence" value="ECO:0007669"/>
    <property type="project" value="TreeGrafter"/>
</dbReference>
<reference evidence="3" key="1">
    <citation type="journal article" date="2020" name="Nature">
        <title>Giant virus diversity and host interactions through global metagenomics.</title>
        <authorList>
            <person name="Schulz F."/>
            <person name="Roux S."/>
            <person name="Paez-Espino D."/>
            <person name="Jungbluth S."/>
            <person name="Walsh D.A."/>
            <person name="Denef V.J."/>
            <person name="McMahon K.D."/>
            <person name="Konstantinidis K.T."/>
            <person name="Eloe-Fadrosh E.A."/>
            <person name="Kyrpides N.C."/>
            <person name="Woyke T."/>
        </authorList>
    </citation>
    <scope>NUCLEOTIDE SEQUENCE</scope>
    <source>
        <strain evidence="3">GVMAG-S-3300012000-53</strain>
    </source>
</reference>
<evidence type="ECO:0000256" key="1">
    <source>
        <dbReference type="ARBA" id="ARBA00023098"/>
    </source>
</evidence>
<dbReference type="PANTHER" id="PTHR12406">
    <property type="entry name" value="CALCIUM-INDEPENDENT PHOSPHOLIPASE A2 IPLA2 -RELATED"/>
    <property type="match status" value="1"/>
</dbReference>
<dbReference type="Pfam" id="PF01734">
    <property type="entry name" value="Patatin"/>
    <property type="match status" value="1"/>
</dbReference>
<accession>A0A6C0KF43</accession>
<dbReference type="Gene3D" id="3.40.1090.10">
    <property type="entry name" value="Cytosolic phospholipase A2 catalytic domain"/>
    <property type="match status" value="1"/>
</dbReference>
<sequence length="272" mass="31701">MTFLKMMRSYQTRYINMNSQYIITNSNKRTFGMNEKETYMNENKFIEDKKIISISPGGFKGVYMLGVCMYIKDHFDLDNYIFSGASAGAWNSLVLCCKKDVKYLKEEIVDYSIKNSKTIIELENLMKTKILQYYTTDDFDLRRLFIGVTTLNGLYPETTIYSDFNNLEDAINCCIASSHIPLITGGIINRYHNKFTFDGGFSRVPYLNIKQNVLHITPSMWKQETKRSTIGDINEFTTLFSKNKYNFSQLFLSGYEDADKHKDFLEIKLNDK</sequence>
<dbReference type="EMBL" id="MN740887">
    <property type="protein sequence ID" value="QHU16632.1"/>
    <property type="molecule type" value="Genomic_DNA"/>
</dbReference>
<evidence type="ECO:0000313" key="3">
    <source>
        <dbReference type="EMBL" id="QHU16632.1"/>
    </source>
</evidence>
<dbReference type="GO" id="GO:0019433">
    <property type="term" value="P:triglyceride catabolic process"/>
    <property type="evidence" value="ECO:0007669"/>
    <property type="project" value="TreeGrafter"/>
</dbReference>
<dbReference type="GO" id="GO:0016020">
    <property type="term" value="C:membrane"/>
    <property type="evidence" value="ECO:0007669"/>
    <property type="project" value="TreeGrafter"/>
</dbReference>
<keyword evidence="1" id="KW-0443">Lipid metabolism</keyword>
<evidence type="ECO:0000259" key="2">
    <source>
        <dbReference type="PROSITE" id="PS51635"/>
    </source>
</evidence>
<feature type="domain" description="PNPLA" evidence="2">
    <location>
        <begin position="52"/>
        <end position="215"/>
    </location>
</feature>
<dbReference type="InterPro" id="IPR033562">
    <property type="entry name" value="PLPL"/>
</dbReference>
<protein>
    <recommendedName>
        <fullName evidence="2">PNPLA domain-containing protein</fullName>
    </recommendedName>
</protein>
<dbReference type="PROSITE" id="PS51635">
    <property type="entry name" value="PNPLA"/>
    <property type="match status" value="1"/>
</dbReference>
<dbReference type="AlphaFoldDB" id="A0A6C0KF43"/>